<dbReference type="Proteomes" id="UP000324222">
    <property type="component" value="Unassembled WGS sequence"/>
</dbReference>
<keyword evidence="2" id="KW-1185">Reference proteome</keyword>
<organism evidence="1 2">
    <name type="scientific">Portunus trituberculatus</name>
    <name type="common">Swimming crab</name>
    <name type="synonym">Neptunus trituberculatus</name>
    <dbReference type="NCBI Taxonomy" id="210409"/>
    <lineage>
        <taxon>Eukaryota</taxon>
        <taxon>Metazoa</taxon>
        <taxon>Ecdysozoa</taxon>
        <taxon>Arthropoda</taxon>
        <taxon>Crustacea</taxon>
        <taxon>Multicrustacea</taxon>
        <taxon>Malacostraca</taxon>
        <taxon>Eumalacostraca</taxon>
        <taxon>Eucarida</taxon>
        <taxon>Decapoda</taxon>
        <taxon>Pleocyemata</taxon>
        <taxon>Brachyura</taxon>
        <taxon>Eubrachyura</taxon>
        <taxon>Portunoidea</taxon>
        <taxon>Portunidae</taxon>
        <taxon>Portuninae</taxon>
        <taxon>Portunus</taxon>
    </lineage>
</organism>
<dbReference type="EMBL" id="VSRR010132008">
    <property type="protein sequence ID" value="MPD02565.1"/>
    <property type="molecule type" value="Genomic_DNA"/>
</dbReference>
<name>A0A5B7KDB0_PORTR</name>
<reference evidence="1 2" key="1">
    <citation type="submission" date="2019-05" db="EMBL/GenBank/DDBJ databases">
        <title>Another draft genome of Portunus trituberculatus and its Hox gene families provides insights of decapod evolution.</title>
        <authorList>
            <person name="Jeong J.-H."/>
            <person name="Song I."/>
            <person name="Kim S."/>
            <person name="Choi T."/>
            <person name="Kim D."/>
            <person name="Ryu S."/>
            <person name="Kim W."/>
        </authorList>
    </citation>
    <scope>NUCLEOTIDE SEQUENCE [LARGE SCALE GENOMIC DNA]</scope>
    <source>
        <tissue evidence="1">Muscle</tissue>
    </source>
</reference>
<evidence type="ECO:0000313" key="2">
    <source>
        <dbReference type="Proteomes" id="UP000324222"/>
    </source>
</evidence>
<accession>A0A5B7KDB0</accession>
<protein>
    <submittedName>
        <fullName evidence="1">Uncharacterized protein</fullName>
    </submittedName>
</protein>
<proteinExistence type="predicted"/>
<dbReference type="AlphaFoldDB" id="A0A5B7KDB0"/>
<gene>
    <name evidence="1" type="ORF">E2C01_098154</name>
</gene>
<comment type="caution">
    <text evidence="1">The sequence shown here is derived from an EMBL/GenBank/DDBJ whole genome shotgun (WGS) entry which is preliminary data.</text>
</comment>
<sequence length="213" mass="23872">MQMAESAATTTTTTTLADKAESLVHDVEVHAGRLLSSQVFLSKDVVPSHEEIRLWYDKYKKETCHRAAAVLLSAILEFYRLPSNTHLRSFNLLVMSTEHVWRRLFLDPATVTCDTITADPWNIPTLDEIVNLSQSPCISSSSNNRYGMYKDKCIDIAASQPRTFAPAISRLYSASKYNKNKITSSFIMNFARAERLYKIASSMLVVVNTGGVI</sequence>
<evidence type="ECO:0000313" key="1">
    <source>
        <dbReference type="EMBL" id="MPD02565.1"/>
    </source>
</evidence>